<accession>A0ABQ1JZ86</accession>
<dbReference type="Proteomes" id="UP000628854">
    <property type="component" value="Unassembled WGS sequence"/>
</dbReference>
<dbReference type="EMBL" id="BMKF01000003">
    <property type="protein sequence ID" value="GGB80141.1"/>
    <property type="molecule type" value="Genomic_DNA"/>
</dbReference>
<comment type="caution">
    <text evidence="2">The sequence shown here is derived from an EMBL/GenBank/DDBJ whole genome shotgun (WGS) entry which is preliminary data.</text>
</comment>
<name>A0ABQ1JZ86_9PROT</name>
<evidence type="ECO:0000313" key="2">
    <source>
        <dbReference type="EMBL" id="GGB80141.1"/>
    </source>
</evidence>
<feature type="transmembrane region" description="Helical" evidence="1">
    <location>
        <begin position="157"/>
        <end position="175"/>
    </location>
</feature>
<sequence length="331" mass="36022">MVIAFRADIDDFLIGNPARETDAQAFANAVESLQKEGADISSIWISGGRDGQYDAYLMRDGDSQTVRIDGAGNRIRERSDSALFSEGAVFETVTQFHKSLMLGTVGYLFLCVSGLLLASNIIFAIVMGWSRRRRFKEFAKANSAPPGVSLSGWHWRVGLWGALPALIVVLAGAALTQADALDEAINVTEPTPDNVDSIVETPVGLAEAIETALAEYPGSELIAISLPSETRQWYRFRLKAPGEMPRLYGATRVYVGLGGDVLMSHDAANSSANERLSEALYPLHTGQIGDLPGRLINFAVGIWLLVMAYFGIRLWLTRRAVGQRSARSADR</sequence>
<organism evidence="2 3">
    <name type="scientific">Henriciella pelagia</name>
    <dbReference type="NCBI Taxonomy" id="1977912"/>
    <lineage>
        <taxon>Bacteria</taxon>
        <taxon>Pseudomonadati</taxon>
        <taxon>Pseudomonadota</taxon>
        <taxon>Alphaproteobacteria</taxon>
        <taxon>Hyphomonadales</taxon>
        <taxon>Hyphomonadaceae</taxon>
        <taxon>Henriciella</taxon>
    </lineage>
</organism>
<feature type="transmembrane region" description="Helical" evidence="1">
    <location>
        <begin position="295"/>
        <end position="316"/>
    </location>
</feature>
<evidence type="ECO:0000256" key="1">
    <source>
        <dbReference type="SAM" id="Phobius"/>
    </source>
</evidence>
<evidence type="ECO:0008006" key="4">
    <source>
        <dbReference type="Google" id="ProtNLM"/>
    </source>
</evidence>
<gene>
    <name evidence="2" type="ORF">GCM10011503_31110</name>
</gene>
<feature type="transmembrane region" description="Helical" evidence="1">
    <location>
        <begin position="107"/>
        <end position="130"/>
    </location>
</feature>
<keyword evidence="1" id="KW-0472">Membrane</keyword>
<proteinExistence type="predicted"/>
<dbReference type="PANTHER" id="PTHR34219">
    <property type="entry name" value="IRON-REGULATED INNER MEMBRANE PROTEIN-RELATED"/>
    <property type="match status" value="1"/>
</dbReference>
<dbReference type="Pfam" id="PF03929">
    <property type="entry name" value="PepSY_TM"/>
    <property type="match status" value="1"/>
</dbReference>
<reference evidence="3" key="1">
    <citation type="journal article" date="2019" name="Int. J. Syst. Evol. Microbiol.">
        <title>The Global Catalogue of Microorganisms (GCM) 10K type strain sequencing project: providing services to taxonomists for standard genome sequencing and annotation.</title>
        <authorList>
            <consortium name="The Broad Institute Genomics Platform"/>
            <consortium name="The Broad Institute Genome Sequencing Center for Infectious Disease"/>
            <person name="Wu L."/>
            <person name="Ma J."/>
        </authorList>
    </citation>
    <scope>NUCLEOTIDE SEQUENCE [LARGE SCALE GENOMIC DNA]</scope>
    <source>
        <strain evidence="3">CGMCC 1.15928</strain>
    </source>
</reference>
<keyword evidence="3" id="KW-1185">Reference proteome</keyword>
<keyword evidence="1" id="KW-0812">Transmembrane</keyword>
<evidence type="ECO:0000313" key="3">
    <source>
        <dbReference type="Proteomes" id="UP000628854"/>
    </source>
</evidence>
<keyword evidence="1" id="KW-1133">Transmembrane helix</keyword>
<dbReference type="InterPro" id="IPR005625">
    <property type="entry name" value="PepSY-ass_TM"/>
</dbReference>
<protein>
    <recommendedName>
        <fullName evidence="4">PepSY domain-containing protein</fullName>
    </recommendedName>
</protein>